<evidence type="ECO:0000256" key="5">
    <source>
        <dbReference type="ARBA" id="ARBA00023212"/>
    </source>
</evidence>
<keyword evidence="3" id="KW-0597">Phosphoprotein</keyword>
<sequence>MFWKCFKHIGKSGDLLSVKEYHSLLSLICSDFPHEIVQKSARIVLMEDAMDCLMSFNDFLSAFQMQLYYEEFLAKCNEIYDEIASGSHRSAQVVVVPTSDSKSKRHKNTEKVSQLESSNSLDGVDSMSFYDEILHHVVHHSSTAKTISIPPSESLKQILSSANRVTFYGFLMALAKNDLIYQSIGAVPHKSRLADEDASER</sequence>
<evidence type="ECO:0000256" key="9">
    <source>
        <dbReference type="SAM" id="MobiDB-lite"/>
    </source>
</evidence>
<dbReference type="GO" id="GO:0005874">
    <property type="term" value="C:microtubule"/>
    <property type="evidence" value="ECO:0007669"/>
    <property type="project" value="UniProtKB-KW"/>
</dbReference>
<comment type="caution">
    <text evidence="10">The sequence shown here is derived from an EMBL/GenBank/DDBJ whole genome shotgun (WGS) entry which is preliminary data.</text>
</comment>
<evidence type="ECO:0000256" key="2">
    <source>
        <dbReference type="ARBA" id="ARBA00022490"/>
    </source>
</evidence>
<dbReference type="OrthoDB" id="197906at2759"/>
<comment type="subcellular location">
    <subcellularLocation>
        <location evidence="1">Cytoplasm</location>
        <location evidence="1">Cytoskeleton</location>
        <location evidence="1">Microtubule organizing center</location>
        <location evidence="1">Centrosome</location>
        <location evidence="1">Centriolar satellite</location>
    </subcellularLocation>
</comment>
<evidence type="ECO:0000313" key="10">
    <source>
        <dbReference type="EMBL" id="CAB3981744.1"/>
    </source>
</evidence>
<comment type="function">
    <text evidence="8">Regulator of the tubulin polyglutamylase complex (TPGC) that controls cytoskeletal organization, nuclear shape, and cilium disassembly by balancing microtubule and actin assembly. Regulates the assembly and stability of the TPGC and thereby modulates polyglutamylation of the microtubule, which antagonizes MAP4 binding.</text>
</comment>
<reference evidence="10" key="1">
    <citation type="submission" date="2020-04" db="EMBL/GenBank/DDBJ databases">
        <authorList>
            <person name="Alioto T."/>
            <person name="Alioto T."/>
            <person name="Gomez Garrido J."/>
        </authorList>
    </citation>
    <scope>NUCLEOTIDE SEQUENCE</scope>
    <source>
        <strain evidence="10">A484AB</strain>
    </source>
</reference>
<feature type="compositionally biased region" description="Polar residues" evidence="9">
    <location>
        <begin position="111"/>
        <end position="120"/>
    </location>
</feature>
<evidence type="ECO:0000256" key="3">
    <source>
        <dbReference type="ARBA" id="ARBA00022553"/>
    </source>
</evidence>
<gene>
    <name evidence="10" type="ORF">PACLA_8A008866</name>
</gene>
<evidence type="ECO:0000313" key="11">
    <source>
        <dbReference type="Proteomes" id="UP001152795"/>
    </source>
</evidence>
<dbReference type="AlphaFoldDB" id="A0A6S7FPD9"/>
<evidence type="ECO:0000256" key="7">
    <source>
        <dbReference type="ARBA" id="ARBA00033769"/>
    </source>
</evidence>
<evidence type="ECO:0000256" key="4">
    <source>
        <dbReference type="ARBA" id="ARBA00022701"/>
    </source>
</evidence>
<dbReference type="PANTHER" id="PTHR34252">
    <property type="entry name" value="UPF0705 PROTEIN C11ORF49"/>
    <property type="match status" value="1"/>
</dbReference>
<keyword evidence="5" id="KW-0206">Cytoskeleton</keyword>
<dbReference type="GO" id="GO:0034451">
    <property type="term" value="C:centriolar satellite"/>
    <property type="evidence" value="ECO:0007669"/>
    <property type="project" value="UniProtKB-SubCell"/>
</dbReference>
<name>A0A6S7FPD9_PARCT</name>
<accession>A0A6S7FPD9</accession>
<keyword evidence="11" id="KW-1185">Reference proteome</keyword>
<comment type="similarity">
    <text evidence="6">Belongs to the CSTPP1 family.</text>
</comment>
<dbReference type="InterPro" id="IPR038968">
    <property type="entry name" value="CSTPP1"/>
</dbReference>
<feature type="region of interest" description="Disordered" evidence="9">
    <location>
        <begin position="98"/>
        <end position="120"/>
    </location>
</feature>
<evidence type="ECO:0000256" key="6">
    <source>
        <dbReference type="ARBA" id="ARBA00033750"/>
    </source>
</evidence>
<dbReference type="PANTHER" id="PTHR34252:SF1">
    <property type="entry name" value="CENTRIOLAR SATELLITE-ASSOCIATED TUBULIN POLYGLUTAMYLASE COMPLEX REGULATOR 1"/>
    <property type="match status" value="1"/>
</dbReference>
<keyword evidence="4" id="KW-0493">Microtubule</keyword>
<dbReference type="EMBL" id="CACRXK020000425">
    <property type="protein sequence ID" value="CAB3981744.1"/>
    <property type="molecule type" value="Genomic_DNA"/>
</dbReference>
<proteinExistence type="inferred from homology"/>
<dbReference type="Proteomes" id="UP001152795">
    <property type="component" value="Unassembled WGS sequence"/>
</dbReference>
<evidence type="ECO:0000256" key="1">
    <source>
        <dbReference type="ARBA" id="ARBA00004607"/>
    </source>
</evidence>
<organism evidence="10 11">
    <name type="scientific">Paramuricea clavata</name>
    <name type="common">Red gorgonian</name>
    <name type="synonym">Violescent sea-whip</name>
    <dbReference type="NCBI Taxonomy" id="317549"/>
    <lineage>
        <taxon>Eukaryota</taxon>
        <taxon>Metazoa</taxon>
        <taxon>Cnidaria</taxon>
        <taxon>Anthozoa</taxon>
        <taxon>Octocorallia</taxon>
        <taxon>Malacalcyonacea</taxon>
        <taxon>Plexauridae</taxon>
        <taxon>Paramuricea</taxon>
    </lineage>
</organism>
<protein>
    <recommendedName>
        <fullName evidence="7">Centriolar satellite-associated tubulin polyglutamylase complex regulator 1</fullName>
    </recommendedName>
</protein>
<keyword evidence="2" id="KW-0963">Cytoplasm</keyword>
<evidence type="ECO:0000256" key="8">
    <source>
        <dbReference type="ARBA" id="ARBA00045673"/>
    </source>
</evidence>